<evidence type="ECO:0000256" key="1">
    <source>
        <dbReference type="SAM" id="MobiDB-lite"/>
    </source>
</evidence>
<organism evidence="2 3">
    <name type="scientific">Teladorsagia circumcincta</name>
    <name type="common">Brown stomach worm</name>
    <name type="synonym">Ostertagia circumcincta</name>
    <dbReference type="NCBI Taxonomy" id="45464"/>
    <lineage>
        <taxon>Eukaryota</taxon>
        <taxon>Metazoa</taxon>
        <taxon>Ecdysozoa</taxon>
        <taxon>Nematoda</taxon>
        <taxon>Chromadorea</taxon>
        <taxon>Rhabditida</taxon>
        <taxon>Rhabditina</taxon>
        <taxon>Rhabditomorpha</taxon>
        <taxon>Strongyloidea</taxon>
        <taxon>Trichostrongylidae</taxon>
        <taxon>Teladorsagia</taxon>
    </lineage>
</organism>
<sequence>MELEKLRKLSTSSYPQTLSRQQPHEDYADPRLGNRRDASKEFSSVSKNDEETLLMVEIEDAKVPTDYPVQQEIEDYDPEEEEIMRTVKKENGLKGALWGDHLFKAVWKWQCNKEAKLYSLWKEIARQYPLAE</sequence>
<evidence type="ECO:0000313" key="3">
    <source>
        <dbReference type="Proteomes" id="UP000230423"/>
    </source>
</evidence>
<feature type="region of interest" description="Disordered" evidence="1">
    <location>
        <begin position="1"/>
        <end position="46"/>
    </location>
</feature>
<name>A0A2G9UGM6_TELCI</name>
<keyword evidence="3" id="KW-1185">Reference proteome</keyword>
<evidence type="ECO:0000313" key="2">
    <source>
        <dbReference type="EMBL" id="PIO69407.1"/>
    </source>
</evidence>
<feature type="compositionally biased region" description="Basic and acidic residues" evidence="1">
    <location>
        <begin position="22"/>
        <end position="40"/>
    </location>
</feature>
<reference evidence="2 3" key="1">
    <citation type="submission" date="2015-09" db="EMBL/GenBank/DDBJ databases">
        <title>Draft genome of the parasitic nematode Teladorsagia circumcincta isolate WARC Sus (inbred).</title>
        <authorList>
            <person name="Mitreva M."/>
        </authorList>
    </citation>
    <scope>NUCLEOTIDE SEQUENCE [LARGE SCALE GENOMIC DNA]</scope>
    <source>
        <strain evidence="2 3">S</strain>
    </source>
</reference>
<proteinExistence type="predicted"/>
<dbReference type="Proteomes" id="UP000230423">
    <property type="component" value="Unassembled WGS sequence"/>
</dbReference>
<dbReference type="EMBL" id="KZ346668">
    <property type="protein sequence ID" value="PIO69407.1"/>
    <property type="molecule type" value="Genomic_DNA"/>
</dbReference>
<gene>
    <name evidence="2" type="ORF">TELCIR_08764</name>
</gene>
<protein>
    <submittedName>
        <fullName evidence="2">Uncharacterized protein</fullName>
    </submittedName>
</protein>
<feature type="compositionally biased region" description="Polar residues" evidence="1">
    <location>
        <begin position="9"/>
        <end position="21"/>
    </location>
</feature>
<dbReference type="AlphaFoldDB" id="A0A2G9UGM6"/>
<accession>A0A2G9UGM6</accession>